<proteinExistence type="inferred from homology"/>
<dbReference type="eggNOG" id="COG1863">
    <property type="taxonomic scope" value="Bacteria"/>
</dbReference>
<evidence type="ECO:0000256" key="6">
    <source>
        <dbReference type="ARBA" id="ARBA00023136"/>
    </source>
</evidence>
<keyword evidence="4 7" id="KW-0812">Transmembrane</keyword>
<protein>
    <recommendedName>
        <fullName evidence="10">Monovalent cation/H+ antiporter subunit E</fullName>
    </recommendedName>
</protein>
<keyword evidence="6 7" id="KW-0472">Membrane</keyword>
<dbReference type="InterPro" id="IPR002758">
    <property type="entry name" value="Cation_antiport_E"/>
</dbReference>
<accession>M2TMU0</accession>
<name>M2TMU0_STUST</name>
<dbReference type="PATRIC" id="fig|1212548.4.peg.3553"/>
<evidence type="ECO:0000313" key="9">
    <source>
        <dbReference type="Proteomes" id="UP000011700"/>
    </source>
</evidence>
<dbReference type="EMBL" id="AOBS01000073">
    <property type="protein sequence ID" value="EMD98620.1"/>
    <property type="molecule type" value="Genomic_DNA"/>
</dbReference>
<dbReference type="Proteomes" id="UP000011700">
    <property type="component" value="Unassembled WGS sequence"/>
</dbReference>
<dbReference type="Pfam" id="PF01899">
    <property type="entry name" value="MNHE"/>
    <property type="match status" value="1"/>
</dbReference>
<evidence type="ECO:0000256" key="1">
    <source>
        <dbReference type="ARBA" id="ARBA00004651"/>
    </source>
</evidence>
<sequence>MRAGIARAGGNLLIQGFCRPWVDSGELLASTCYKDRNAKEDVMTQAAWRRGATDALFWSLLYTALWSLFAVGEGWLLGVPSIALAVALSLWLGLRPMAMRLIALPAFLGFFLKHMLLGGWDVARRALQPRCPLQPAWHPYPLRSRSPRVRLLLSALVGLLPGTLASRVDADEMRVHVLDERLPWQATVAELELRLERLLGVEGRR</sequence>
<evidence type="ECO:0000256" key="2">
    <source>
        <dbReference type="ARBA" id="ARBA00006228"/>
    </source>
</evidence>
<evidence type="ECO:0000256" key="4">
    <source>
        <dbReference type="ARBA" id="ARBA00022692"/>
    </source>
</evidence>
<comment type="similarity">
    <text evidence="2">Belongs to the CPA3 antiporters (TC 2.A.63) subunit E family.</text>
</comment>
<organism evidence="8 9">
    <name type="scientific">Stutzerimonas stutzeri NF13</name>
    <dbReference type="NCBI Taxonomy" id="1212548"/>
    <lineage>
        <taxon>Bacteria</taxon>
        <taxon>Pseudomonadati</taxon>
        <taxon>Pseudomonadota</taxon>
        <taxon>Gammaproteobacteria</taxon>
        <taxon>Pseudomonadales</taxon>
        <taxon>Pseudomonadaceae</taxon>
        <taxon>Stutzerimonas</taxon>
    </lineage>
</organism>
<evidence type="ECO:0008006" key="10">
    <source>
        <dbReference type="Google" id="ProtNLM"/>
    </source>
</evidence>
<feature type="transmembrane region" description="Helical" evidence="7">
    <location>
        <begin position="101"/>
        <end position="120"/>
    </location>
</feature>
<feature type="transmembrane region" description="Helical" evidence="7">
    <location>
        <begin position="51"/>
        <end position="69"/>
    </location>
</feature>
<dbReference type="AlphaFoldDB" id="M2TMU0"/>
<dbReference type="GO" id="GO:0008324">
    <property type="term" value="F:monoatomic cation transmembrane transporter activity"/>
    <property type="evidence" value="ECO:0007669"/>
    <property type="project" value="InterPro"/>
</dbReference>
<dbReference type="PANTHER" id="PTHR34584:SF1">
    <property type="entry name" value="NA(+)_H(+) ANTIPORTER SUBUNIT E1"/>
    <property type="match status" value="1"/>
</dbReference>
<evidence type="ECO:0000256" key="3">
    <source>
        <dbReference type="ARBA" id="ARBA00022475"/>
    </source>
</evidence>
<comment type="subcellular location">
    <subcellularLocation>
        <location evidence="1">Cell membrane</location>
        <topology evidence="1">Multi-pass membrane protein</topology>
    </subcellularLocation>
</comment>
<evidence type="ECO:0000313" key="8">
    <source>
        <dbReference type="EMBL" id="EMD98620.1"/>
    </source>
</evidence>
<evidence type="ECO:0000256" key="7">
    <source>
        <dbReference type="SAM" id="Phobius"/>
    </source>
</evidence>
<reference evidence="8 9" key="1">
    <citation type="journal article" date="2013" name="Genome Announc.">
        <title>Draft Genome of Pseudomonas stutzeri Strain NF13, a Nitrogen Fixer Isolated from the Galapagos Rift Hydrothermal Vent.</title>
        <authorList>
            <person name="Pena A."/>
            <person name="Busquets A."/>
            <person name="Gomila M."/>
            <person name="Mayol J."/>
            <person name="Bosch R."/>
            <person name="Nogales B."/>
            <person name="Garcia-Valdes E."/>
            <person name="Bennasar A."/>
            <person name="Lalucat J."/>
        </authorList>
    </citation>
    <scope>NUCLEOTIDE SEQUENCE [LARGE SCALE GENOMIC DNA]</scope>
    <source>
        <strain evidence="8 9">NF13</strain>
    </source>
</reference>
<dbReference type="PANTHER" id="PTHR34584">
    <property type="entry name" value="NA(+)/H(+) ANTIPORTER SUBUNIT E1"/>
    <property type="match status" value="1"/>
</dbReference>
<keyword evidence="3" id="KW-1003">Cell membrane</keyword>
<dbReference type="GO" id="GO:0005886">
    <property type="term" value="C:plasma membrane"/>
    <property type="evidence" value="ECO:0007669"/>
    <property type="project" value="UniProtKB-SubCell"/>
</dbReference>
<gene>
    <name evidence="8" type="ORF">B381_18084</name>
</gene>
<evidence type="ECO:0000256" key="5">
    <source>
        <dbReference type="ARBA" id="ARBA00022989"/>
    </source>
</evidence>
<keyword evidence="5 7" id="KW-1133">Transmembrane helix</keyword>
<comment type="caution">
    <text evidence="8">The sequence shown here is derived from an EMBL/GenBank/DDBJ whole genome shotgun (WGS) entry which is preliminary data.</text>
</comment>